<organism evidence="1 2">
    <name type="scientific">Brevibacterium sandarakinum</name>
    <dbReference type="NCBI Taxonomy" id="629680"/>
    <lineage>
        <taxon>Bacteria</taxon>
        <taxon>Bacillati</taxon>
        <taxon>Actinomycetota</taxon>
        <taxon>Actinomycetes</taxon>
        <taxon>Micrococcales</taxon>
        <taxon>Brevibacteriaceae</taxon>
        <taxon>Brevibacterium</taxon>
    </lineage>
</organism>
<proteinExistence type="predicted"/>
<dbReference type="EMBL" id="LT629739">
    <property type="protein sequence ID" value="SDS15139.1"/>
    <property type="molecule type" value="Genomic_DNA"/>
</dbReference>
<evidence type="ECO:0000313" key="1">
    <source>
        <dbReference type="EMBL" id="SDS15139.1"/>
    </source>
</evidence>
<keyword evidence="2" id="KW-1185">Reference proteome</keyword>
<sequence length="136" mass="14684">MPRNESATAVLINVSLVGVVAQSKTLFGQEFDVQDGDDPKVELQVLSNEADDTSGFGVKLEISHTTSDMRISIEAVADYEGPLPEIGSEDLADLMEDSALPTLFPFVYEAFRSTAARLPGEQPIIPAKRPNFSNNA</sequence>
<evidence type="ECO:0000313" key="2">
    <source>
        <dbReference type="Proteomes" id="UP000199700"/>
    </source>
</evidence>
<name>A0A1H1PWQ4_BRESA</name>
<dbReference type="AlphaFoldDB" id="A0A1H1PWQ4"/>
<evidence type="ECO:0008006" key="3">
    <source>
        <dbReference type="Google" id="ProtNLM"/>
    </source>
</evidence>
<protein>
    <recommendedName>
        <fullName evidence="3">Preprotein translocase subunit SecB</fullName>
    </recommendedName>
</protein>
<dbReference type="RefSeq" id="WP_092104236.1">
    <property type="nucleotide sequence ID" value="NZ_LT629739.1"/>
</dbReference>
<reference evidence="1" key="1">
    <citation type="submission" date="2016-10" db="EMBL/GenBank/DDBJ databases">
        <authorList>
            <person name="Varghese N."/>
            <person name="Submissions S."/>
        </authorList>
    </citation>
    <scope>NUCLEOTIDE SEQUENCE [LARGE SCALE GENOMIC DNA]</scope>
    <source>
        <strain evidence="1">DSM 22082</strain>
    </source>
</reference>
<gene>
    <name evidence="1" type="ORF">SAMN04489751_1346</name>
</gene>
<dbReference type="Proteomes" id="UP000199700">
    <property type="component" value="Chromosome"/>
</dbReference>
<accession>A0A1H1PWQ4</accession>